<gene>
    <name evidence="4" type="ORF">FPZ52_16480</name>
</gene>
<keyword evidence="2" id="KW-0732">Signal</keyword>
<dbReference type="AlphaFoldDB" id="A0A5B8IYT4"/>
<organism evidence="4 5">
    <name type="scientific">Qingshengfaniella alkalisoli</name>
    <dbReference type="NCBI Taxonomy" id="2599296"/>
    <lineage>
        <taxon>Bacteria</taxon>
        <taxon>Pseudomonadati</taxon>
        <taxon>Pseudomonadota</taxon>
        <taxon>Alphaproteobacteria</taxon>
        <taxon>Rhodobacterales</taxon>
        <taxon>Paracoccaceae</taxon>
        <taxon>Qingshengfaniella</taxon>
    </lineage>
</organism>
<dbReference type="RefSeq" id="WP_146366698.1">
    <property type="nucleotide sequence ID" value="NZ_CP042264.1"/>
</dbReference>
<dbReference type="InterPro" id="IPR027275">
    <property type="entry name" value="PRC-brl_dom"/>
</dbReference>
<dbReference type="InterPro" id="IPR011033">
    <property type="entry name" value="PRC_barrel-like_sf"/>
</dbReference>
<dbReference type="EMBL" id="CP042264">
    <property type="protein sequence ID" value="QDY71282.1"/>
    <property type="molecule type" value="Genomic_DNA"/>
</dbReference>
<evidence type="ECO:0000259" key="3">
    <source>
        <dbReference type="Pfam" id="PF05239"/>
    </source>
</evidence>
<feature type="region of interest" description="Disordered" evidence="1">
    <location>
        <begin position="21"/>
        <end position="144"/>
    </location>
</feature>
<dbReference type="Gene3D" id="2.30.30.240">
    <property type="entry name" value="PRC-barrel domain"/>
    <property type="match status" value="1"/>
</dbReference>
<protein>
    <recommendedName>
        <fullName evidence="3">PRC-barrel domain-containing protein</fullName>
    </recommendedName>
</protein>
<keyword evidence="4" id="KW-0614">Plasmid</keyword>
<dbReference type="OrthoDB" id="7876889at2"/>
<name>A0A5B8IYT4_9RHOB</name>
<feature type="signal peptide" evidence="2">
    <location>
        <begin position="1"/>
        <end position="21"/>
    </location>
</feature>
<evidence type="ECO:0000313" key="4">
    <source>
        <dbReference type="EMBL" id="QDY71282.1"/>
    </source>
</evidence>
<accession>A0A5B8IYT4</accession>
<evidence type="ECO:0000256" key="1">
    <source>
        <dbReference type="SAM" id="MobiDB-lite"/>
    </source>
</evidence>
<feature type="chain" id="PRO_5023007195" description="PRC-barrel domain-containing protein" evidence="2">
    <location>
        <begin position="22"/>
        <end position="242"/>
    </location>
</feature>
<keyword evidence="5" id="KW-1185">Reference proteome</keyword>
<proteinExistence type="predicted"/>
<feature type="domain" description="PRC-barrel" evidence="3">
    <location>
        <begin position="154"/>
        <end position="214"/>
    </location>
</feature>
<geneLocation type="plasmid" evidence="4 5">
    <name>unnamed3</name>
</geneLocation>
<dbReference type="Proteomes" id="UP000318483">
    <property type="component" value="Plasmid unnamed3"/>
</dbReference>
<evidence type="ECO:0000256" key="2">
    <source>
        <dbReference type="SAM" id="SignalP"/>
    </source>
</evidence>
<sequence>MKRIMTTTALAALLMANPLVAQEDTSNTDGASDTEQSQSEAPADDSGAETGTETEPAAEPVAPAEGEDAEGAGSMDDPASEPVDGAEAPADDTDMEAMPEGTDATGGMDAPAEGDSMEAPAEGAETTDPFEGNDTAGSPDYQPEGFVFVEAGSYTAEQLTGAAVFDLNEDRIGEVNDVLVDGDAITNVIIDVGGFLGIGEKPVSLDVSEVDVMQATEGGEVRAYVSQTKEMLKELPRYEGPQ</sequence>
<evidence type="ECO:0000313" key="5">
    <source>
        <dbReference type="Proteomes" id="UP000318483"/>
    </source>
</evidence>
<dbReference type="Pfam" id="PF05239">
    <property type="entry name" value="PRC"/>
    <property type="match status" value="1"/>
</dbReference>
<dbReference type="SUPFAM" id="SSF50346">
    <property type="entry name" value="PRC-barrel domain"/>
    <property type="match status" value="1"/>
</dbReference>
<feature type="compositionally biased region" description="Low complexity" evidence="1">
    <location>
        <begin position="48"/>
        <end position="64"/>
    </location>
</feature>
<feature type="compositionally biased region" description="Polar residues" evidence="1">
    <location>
        <begin position="23"/>
        <end position="40"/>
    </location>
</feature>
<reference evidence="4 5" key="1">
    <citation type="submission" date="2019-07" db="EMBL/GenBank/DDBJ databases">
        <title>Litoreibacter alkalisoli sp. nov., isolated from saline-alkaline soil.</title>
        <authorList>
            <person name="Wang S."/>
            <person name="Xu L."/>
            <person name="Xing Y.-T."/>
            <person name="Sun J.-Q."/>
        </authorList>
    </citation>
    <scope>NUCLEOTIDE SEQUENCE [LARGE SCALE GENOMIC DNA]</scope>
    <source>
        <strain evidence="4 5">LN3S51</strain>
        <plasmid evidence="4 5">unnamed3</plasmid>
    </source>
</reference>
<dbReference type="KEGG" id="lit:FPZ52_16480"/>